<keyword evidence="4" id="KW-1185">Reference proteome</keyword>
<dbReference type="PANTHER" id="PTHR33392:SF6">
    <property type="entry name" value="POLYISOPRENYL-TEICHOIC ACID--PEPTIDOGLYCAN TEICHOIC ACID TRANSFERASE TAGU"/>
    <property type="match status" value="1"/>
</dbReference>
<dbReference type="Pfam" id="PF03816">
    <property type="entry name" value="LytR_cpsA_psr"/>
    <property type="match status" value="1"/>
</dbReference>
<feature type="domain" description="Cell envelope-related transcriptional attenuator" evidence="2">
    <location>
        <begin position="81"/>
        <end position="241"/>
    </location>
</feature>
<dbReference type="Gene3D" id="3.40.630.190">
    <property type="entry name" value="LCP protein"/>
    <property type="match status" value="1"/>
</dbReference>
<dbReference type="RefSeq" id="WP_011971298.1">
    <property type="nucleotide sequence ID" value="NC_009633.1"/>
</dbReference>
<dbReference type="EMBL" id="CP000724">
    <property type="protein sequence ID" value="ABR46389.1"/>
    <property type="molecule type" value="Genomic_DNA"/>
</dbReference>
<dbReference type="STRING" id="293826.Amet_0152"/>
<evidence type="ECO:0000256" key="1">
    <source>
        <dbReference type="ARBA" id="ARBA00006068"/>
    </source>
</evidence>
<proteinExistence type="inferred from homology"/>
<dbReference type="OrthoDB" id="305468at2"/>
<accession>A6TJM1</accession>
<dbReference type="Proteomes" id="UP000001572">
    <property type="component" value="Chromosome"/>
</dbReference>
<dbReference type="AlphaFoldDB" id="A6TJM1"/>
<dbReference type="NCBIfam" id="TIGR00350">
    <property type="entry name" value="lytR_cpsA_psr"/>
    <property type="match status" value="1"/>
</dbReference>
<comment type="similarity">
    <text evidence="1">Belongs to the LytR/CpsA/Psr (LCP) family.</text>
</comment>
<organism evidence="3 4">
    <name type="scientific">Alkaliphilus metalliredigens (strain QYMF)</name>
    <dbReference type="NCBI Taxonomy" id="293826"/>
    <lineage>
        <taxon>Bacteria</taxon>
        <taxon>Bacillati</taxon>
        <taxon>Bacillota</taxon>
        <taxon>Clostridia</taxon>
        <taxon>Peptostreptococcales</taxon>
        <taxon>Natronincolaceae</taxon>
        <taxon>Alkaliphilus</taxon>
    </lineage>
</organism>
<dbReference type="PANTHER" id="PTHR33392">
    <property type="entry name" value="POLYISOPRENYL-TEICHOIC ACID--PEPTIDOGLYCAN TEICHOIC ACID TRANSFERASE TAGU"/>
    <property type="match status" value="1"/>
</dbReference>
<dbReference type="InterPro" id="IPR004474">
    <property type="entry name" value="LytR_CpsA_psr"/>
</dbReference>
<dbReference type="HOGENOM" id="CLU_016455_5_2_9"/>
<dbReference type="KEGG" id="amt:Amet_0152"/>
<sequence length="320" mass="35623">MKVFLKVFAISFIIFVLVFSVGVMAFNTLMKEDSADFDEVVARVEEDDHYDKDVEEIDELLRLVQESNRINFIVLGLDDTRSDMMMFVSFDPDEKRMDGISIPRDTYYPRQGYTGPGKKKINAAHGDHGANGVKTVVTDILFDVPVDYYITMTYQGVGAIVNSLGGVPVHISKPMIYDDPYDNPPLHINFAAGNHVLKGPDAVKFLRYRQPNPGSGALDRHGDIGRIDAQQEFIQSAISKAMGPRLPSVAGQAFRHVRTDIDLQDVMRLATAAVGMDMANVQIATLPGEASYQGGVSYYFHDPEATRDRLMEIYKGSTEE</sequence>
<dbReference type="InterPro" id="IPR050922">
    <property type="entry name" value="LytR/CpsA/Psr_CW_biosynth"/>
</dbReference>
<dbReference type="eggNOG" id="COG1316">
    <property type="taxonomic scope" value="Bacteria"/>
</dbReference>
<evidence type="ECO:0000313" key="4">
    <source>
        <dbReference type="Proteomes" id="UP000001572"/>
    </source>
</evidence>
<gene>
    <name evidence="3" type="ordered locus">Amet_0152</name>
</gene>
<evidence type="ECO:0000259" key="2">
    <source>
        <dbReference type="Pfam" id="PF03816"/>
    </source>
</evidence>
<protein>
    <submittedName>
        <fullName evidence="3">Cell envelope-related transcriptional attenuator</fullName>
    </submittedName>
</protein>
<reference evidence="4" key="1">
    <citation type="journal article" date="2016" name="Genome Announc.">
        <title>Complete genome sequence of Alkaliphilus metalliredigens strain QYMF, an alkaliphilic and metal-reducing bacterium isolated from borax-contaminated leachate ponds.</title>
        <authorList>
            <person name="Hwang C."/>
            <person name="Copeland A."/>
            <person name="Lucas S."/>
            <person name="Lapidus A."/>
            <person name="Barry K."/>
            <person name="Detter J.C."/>
            <person name="Glavina Del Rio T."/>
            <person name="Hammon N."/>
            <person name="Israni S."/>
            <person name="Dalin E."/>
            <person name="Tice H."/>
            <person name="Pitluck S."/>
            <person name="Chertkov O."/>
            <person name="Brettin T."/>
            <person name="Bruce D."/>
            <person name="Han C."/>
            <person name="Schmutz J."/>
            <person name="Larimer F."/>
            <person name="Land M.L."/>
            <person name="Hauser L."/>
            <person name="Kyrpides N."/>
            <person name="Mikhailova N."/>
            <person name="Ye Q."/>
            <person name="Zhou J."/>
            <person name="Richardson P."/>
            <person name="Fields M.W."/>
        </authorList>
    </citation>
    <scope>NUCLEOTIDE SEQUENCE [LARGE SCALE GENOMIC DNA]</scope>
    <source>
        <strain evidence="4">QYMF</strain>
    </source>
</reference>
<name>A6TJM1_ALKMQ</name>
<evidence type="ECO:0000313" key="3">
    <source>
        <dbReference type="EMBL" id="ABR46389.1"/>
    </source>
</evidence>